<keyword evidence="2" id="KW-0812">Transmembrane</keyword>
<dbReference type="Proteomes" id="UP000537775">
    <property type="component" value="Unassembled WGS sequence"/>
</dbReference>
<protein>
    <recommendedName>
        <fullName evidence="3">DUF2510 domain-containing protein</fullName>
    </recommendedName>
</protein>
<dbReference type="RefSeq" id="WP_184750782.1">
    <property type="nucleotide sequence ID" value="NZ_BAAAJR010000006.1"/>
</dbReference>
<evidence type="ECO:0000313" key="5">
    <source>
        <dbReference type="Proteomes" id="UP000537775"/>
    </source>
</evidence>
<dbReference type="InterPro" id="IPR018929">
    <property type="entry name" value="DUF2510"/>
</dbReference>
<feature type="transmembrane region" description="Helical" evidence="2">
    <location>
        <begin position="198"/>
        <end position="217"/>
    </location>
</feature>
<feature type="region of interest" description="Disordered" evidence="1">
    <location>
        <begin position="1"/>
        <end position="21"/>
    </location>
</feature>
<evidence type="ECO:0000313" key="4">
    <source>
        <dbReference type="EMBL" id="MBB6391629.1"/>
    </source>
</evidence>
<organism evidence="4 5">
    <name type="scientific">Microbacterium thalassium</name>
    <dbReference type="NCBI Taxonomy" id="362649"/>
    <lineage>
        <taxon>Bacteria</taxon>
        <taxon>Bacillati</taxon>
        <taxon>Actinomycetota</taxon>
        <taxon>Actinomycetes</taxon>
        <taxon>Micrococcales</taxon>
        <taxon>Microbacteriaceae</taxon>
        <taxon>Microbacterium</taxon>
    </lineage>
</organism>
<sequence>MMPDTPSSASPAPGWYAESQAGPRLRWWNGSAWTDHYRLVDEAPSSNGGPHRSDEASEPVSRAARRAAEREASIEADGLGSAAAPAAPNPVTWRAVVDPPADEPAATQPVSAVDISPTIGMPAAPSREADDGALTAGFGAAGQVGPIPDNVVPPGGRKVDRIPPPVVVYQPRQASGPSTGDRLPISVVPSRRNGLVRASLLVTLIAVIGGAAAIWWLRVEDRALAGMVSALVVALLLLSTALAIGGIATAVRRSITWITPVLALIAALGALACAVTVAASLVIGFELPAVFSDVAEWVEGVIPR</sequence>
<name>A0A7X0FQ48_9MICO</name>
<evidence type="ECO:0000259" key="3">
    <source>
        <dbReference type="Pfam" id="PF10708"/>
    </source>
</evidence>
<keyword evidence="2" id="KW-1133">Transmembrane helix</keyword>
<evidence type="ECO:0000256" key="2">
    <source>
        <dbReference type="SAM" id="Phobius"/>
    </source>
</evidence>
<feature type="domain" description="DUF2510" evidence="3">
    <location>
        <begin position="13"/>
        <end position="45"/>
    </location>
</feature>
<keyword evidence="2" id="KW-0472">Membrane</keyword>
<accession>A0A7X0FQ48</accession>
<feature type="compositionally biased region" description="Polar residues" evidence="1">
    <location>
        <begin position="1"/>
        <end position="10"/>
    </location>
</feature>
<feature type="transmembrane region" description="Helical" evidence="2">
    <location>
        <begin position="261"/>
        <end position="285"/>
    </location>
</feature>
<comment type="caution">
    <text evidence="4">The sequence shown here is derived from an EMBL/GenBank/DDBJ whole genome shotgun (WGS) entry which is preliminary data.</text>
</comment>
<feature type="region of interest" description="Disordered" evidence="1">
    <location>
        <begin position="40"/>
        <end position="86"/>
    </location>
</feature>
<gene>
    <name evidence="4" type="ORF">HD594_001942</name>
</gene>
<reference evidence="4 5" key="1">
    <citation type="submission" date="2020-08" db="EMBL/GenBank/DDBJ databases">
        <title>Sequencing the genomes of 1000 actinobacteria strains.</title>
        <authorList>
            <person name="Klenk H.-P."/>
        </authorList>
    </citation>
    <scope>NUCLEOTIDE SEQUENCE [LARGE SCALE GENOMIC DNA]</scope>
    <source>
        <strain evidence="4 5">DSM 12511</strain>
    </source>
</reference>
<dbReference type="Pfam" id="PF10708">
    <property type="entry name" value="DUF2510"/>
    <property type="match status" value="1"/>
</dbReference>
<dbReference type="EMBL" id="JACHML010000001">
    <property type="protein sequence ID" value="MBB6391629.1"/>
    <property type="molecule type" value="Genomic_DNA"/>
</dbReference>
<feature type="transmembrane region" description="Helical" evidence="2">
    <location>
        <begin position="223"/>
        <end position="249"/>
    </location>
</feature>
<proteinExistence type="predicted"/>
<evidence type="ECO:0000256" key="1">
    <source>
        <dbReference type="SAM" id="MobiDB-lite"/>
    </source>
</evidence>
<dbReference type="AlphaFoldDB" id="A0A7X0FQ48"/>
<keyword evidence="5" id="KW-1185">Reference proteome</keyword>